<evidence type="ECO:0008006" key="6">
    <source>
        <dbReference type="Google" id="ProtNLM"/>
    </source>
</evidence>
<dbReference type="RefSeq" id="WP_327097653.1">
    <property type="nucleotide sequence ID" value="NZ_CP109149.1"/>
</dbReference>
<keyword evidence="3" id="KW-1133">Transmembrane helix</keyword>
<accession>A0ABZ1YLY7</accession>
<dbReference type="EMBL" id="CP109441">
    <property type="protein sequence ID" value="WUV44244.1"/>
    <property type="molecule type" value="Genomic_DNA"/>
</dbReference>
<protein>
    <recommendedName>
        <fullName evidence="6">Mce-associated membrane protein</fullName>
    </recommendedName>
</protein>
<keyword evidence="2 3" id="KW-0472">Membrane</keyword>
<dbReference type="PANTHER" id="PTHR37042:SF4">
    <property type="entry name" value="OUTER MEMBRANE PROTEIN RV1973"/>
    <property type="match status" value="1"/>
</dbReference>
<reference evidence="4" key="1">
    <citation type="submission" date="2022-10" db="EMBL/GenBank/DDBJ databases">
        <title>The complete genomes of actinobacterial strains from the NBC collection.</title>
        <authorList>
            <person name="Joergensen T.S."/>
            <person name="Alvarez Arevalo M."/>
            <person name="Sterndorff E.B."/>
            <person name="Faurdal D."/>
            <person name="Vuksanovic O."/>
            <person name="Mourched A.-S."/>
            <person name="Charusanti P."/>
            <person name="Shaw S."/>
            <person name="Blin K."/>
            <person name="Weber T."/>
        </authorList>
    </citation>
    <scope>NUCLEOTIDE SEQUENCE</scope>
    <source>
        <strain evidence="4">NBC_01482</strain>
    </source>
</reference>
<evidence type="ECO:0000313" key="5">
    <source>
        <dbReference type="Proteomes" id="UP001432062"/>
    </source>
</evidence>
<feature type="transmembrane region" description="Helical" evidence="3">
    <location>
        <begin position="21"/>
        <end position="41"/>
    </location>
</feature>
<keyword evidence="3" id="KW-0812">Transmembrane</keyword>
<proteinExistence type="predicted"/>
<keyword evidence="5" id="KW-1185">Reference proteome</keyword>
<evidence type="ECO:0000256" key="1">
    <source>
        <dbReference type="ARBA" id="ARBA00004370"/>
    </source>
</evidence>
<evidence type="ECO:0000256" key="3">
    <source>
        <dbReference type="SAM" id="Phobius"/>
    </source>
</evidence>
<evidence type="ECO:0000256" key="2">
    <source>
        <dbReference type="ARBA" id="ARBA00023136"/>
    </source>
</evidence>
<name>A0ABZ1YLY7_9NOCA</name>
<dbReference type="Proteomes" id="UP001432062">
    <property type="component" value="Chromosome"/>
</dbReference>
<evidence type="ECO:0000313" key="4">
    <source>
        <dbReference type="EMBL" id="WUV44244.1"/>
    </source>
</evidence>
<gene>
    <name evidence="4" type="ORF">OG563_34470</name>
</gene>
<organism evidence="4 5">
    <name type="scientific">Nocardia vinacea</name>
    <dbReference type="NCBI Taxonomy" id="96468"/>
    <lineage>
        <taxon>Bacteria</taxon>
        <taxon>Bacillati</taxon>
        <taxon>Actinomycetota</taxon>
        <taxon>Actinomycetes</taxon>
        <taxon>Mycobacteriales</taxon>
        <taxon>Nocardiaceae</taxon>
        <taxon>Nocardia</taxon>
    </lineage>
</organism>
<dbReference type="PANTHER" id="PTHR37042">
    <property type="entry name" value="OUTER MEMBRANE PROTEIN RV1973"/>
    <property type="match status" value="1"/>
</dbReference>
<comment type="subcellular location">
    <subcellularLocation>
        <location evidence="1">Membrane</location>
    </subcellularLocation>
</comment>
<sequence length="176" mass="19280">MKLLPRQWFRHVSALGRRATIAIFVVLALMLCAATTTTVLFGHSTSQHSAAEAAARAARDSAQSRIPTVLSYDFNTIDTEFPKVTDNLTGTFRDDFSKLSSTVIIPAAHRDSIVTTAKVVETSVVTATVDKVAVLLFLDQETTSSKYQGPRLDGSRIRVTMTHADDRWLISDITPV</sequence>